<feature type="non-terminal residue" evidence="2">
    <location>
        <position position="1"/>
    </location>
</feature>
<dbReference type="Gene3D" id="2.60.40.10">
    <property type="entry name" value="Immunoglobulins"/>
    <property type="match status" value="2"/>
</dbReference>
<evidence type="ECO:0000256" key="1">
    <source>
        <dbReference type="ARBA" id="ARBA00023157"/>
    </source>
</evidence>
<reference evidence="2" key="1">
    <citation type="submission" date="2021-02" db="EMBL/GenBank/DDBJ databases">
        <authorList>
            <person name="Bekaert M."/>
        </authorList>
    </citation>
    <scope>NUCLEOTIDE SEQUENCE</scope>
    <source>
        <strain evidence="2">IoA-00</strain>
    </source>
</reference>
<dbReference type="InterPro" id="IPR036179">
    <property type="entry name" value="Ig-like_dom_sf"/>
</dbReference>
<dbReference type="EMBL" id="HG994581">
    <property type="protein sequence ID" value="CAF2871463.1"/>
    <property type="molecule type" value="Genomic_DNA"/>
</dbReference>
<dbReference type="FunFam" id="2.60.40.10:FF:000437">
    <property type="entry name" value="Beat-IIIc, isoform A"/>
    <property type="match status" value="1"/>
</dbReference>
<dbReference type="SUPFAM" id="SSF48726">
    <property type="entry name" value="Immunoglobulin"/>
    <property type="match status" value="2"/>
</dbReference>
<dbReference type="PROSITE" id="PS50835">
    <property type="entry name" value="IG_LIKE"/>
    <property type="match status" value="1"/>
</dbReference>
<keyword evidence="1" id="KW-1015">Disulfide bond</keyword>
<dbReference type="OrthoDB" id="10015491at2759"/>
<dbReference type="Pfam" id="PF00047">
    <property type="entry name" value="ig"/>
    <property type="match status" value="1"/>
</dbReference>
<dbReference type="InterPro" id="IPR013162">
    <property type="entry name" value="CD80_C2-set"/>
</dbReference>
<dbReference type="InterPro" id="IPR007110">
    <property type="entry name" value="Ig-like_dom"/>
</dbReference>
<dbReference type="Proteomes" id="UP000675881">
    <property type="component" value="Chromosome 2"/>
</dbReference>
<proteinExistence type="predicted"/>
<sequence>KTLLFPPHALRGQQTRLRCNYDLENDNLYSVKWYFNDQEFYRYIPSDSPKVTIFHHLPGIRVDRSLSSEKEIVLDNVDFDASGKYSCEVSADAPMFQTASTSGILYVVEGGQPRYRIGDGVNVSCTSRNSLPAAQLAWYINGEKADKQYLTSYPEEEHHNSLRSSKLGLMFKVHQKHFKTQRFKVEVHCNDINISESRGRTSAATSHISGTGSRLSVNISPLGFSALLLLLFHHRQIRL</sequence>
<gene>
    <name evidence="2" type="ORF">LSAA_6276</name>
</gene>
<name>A0A7R8CNE1_LEPSM</name>
<evidence type="ECO:0000313" key="2">
    <source>
        <dbReference type="EMBL" id="CAF2871463.1"/>
    </source>
</evidence>
<dbReference type="PANTHER" id="PTHR21261">
    <property type="entry name" value="BEAT PROTEIN"/>
    <property type="match status" value="1"/>
</dbReference>
<evidence type="ECO:0000313" key="3">
    <source>
        <dbReference type="Proteomes" id="UP000675881"/>
    </source>
</evidence>
<dbReference type="AlphaFoldDB" id="A0A7R8CNE1"/>
<organism evidence="2 3">
    <name type="scientific">Lepeophtheirus salmonis</name>
    <name type="common">Salmon louse</name>
    <name type="synonym">Caligus salmonis</name>
    <dbReference type="NCBI Taxonomy" id="72036"/>
    <lineage>
        <taxon>Eukaryota</taxon>
        <taxon>Metazoa</taxon>
        <taxon>Ecdysozoa</taxon>
        <taxon>Arthropoda</taxon>
        <taxon>Crustacea</taxon>
        <taxon>Multicrustacea</taxon>
        <taxon>Hexanauplia</taxon>
        <taxon>Copepoda</taxon>
        <taxon>Siphonostomatoida</taxon>
        <taxon>Caligidae</taxon>
        <taxon>Lepeophtheirus</taxon>
    </lineage>
</organism>
<dbReference type="Pfam" id="PF08205">
    <property type="entry name" value="C2-set_2"/>
    <property type="match status" value="1"/>
</dbReference>
<keyword evidence="3" id="KW-1185">Reference proteome</keyword>
<dbReference type="InterPro" id="IPR013783">
    <property type="entry name" value="Ig-like_fold"/>
</dbReference>
<accession>A0A7R8CNE1</accession>
<dbReference type="PANTHER" id="PTHR21261:SF15">
    <property type="entry name" value="BEATEN PATH IIIA, ISOFORM D-RELATED"/>
    <property type="match status" value="1"/>
</dbReference>
<dbReference type="InterPro" id="IPR013151">
    <property type="entry name" value="Immunoglobulin_dom"/>
</dbReference>
<protein>
    <submittedName>
        <fullName evidence="2">(salmon louse) hypothetical protein</fullName>
    </submittedName>
</protein>